<evidence type="ECO:0000313" key="2">
    <source>
        <dbReference type="EMBL" id="TMS36686.1"/>
    </source>
</evidence>
<reference evidence="2 3" key="1">
    <citation type="journal article" date="2015" name="Genome Biol.">
        <title>Comparative genomics of Steinernema reveals deeply conserved gene regulatory networks.</title>
        <authorList>
            <person name="Dillman A.R."/>
            <person name="Macchietto M."/>
            <person name="Porter C.F."/>
            <person name="Rogers A."/>
            <person name="Williams B."/>
            <person name="Antoshechkin I."/>
            <person name="Lee M.M."/>
            <person name="Goodwin Z."/>
            <person name="Lu X."/>
            <person name="Lewis E.E."/>
            <person name="Goodrich-Blair H."/>
            <person name="Stock S.P."/>
            <person name="Adams B.J."/>
            <person name="Sternberg P.W."/>
            <person name="Mortazavi A."/>
        </authorList>
    </citation>
    <scope>NUCLEOTIDE SEQUENCE [LARGE SCALE GENOMIC DNA]</scope>
    <source>
        <strain evidence="2 3">ALL</strain>
    </source>
</reference>
<dbReference type="Proteomes" id="UP000298663">
    <property type="component" value="Unassembled WGS sequence"/>
</dbReference>
<dbReference type="AlphaFoldDB" id="A0A4U8UTR4"/>
<feature type="chain" id="PRO_5020925024" evidence="1">
    <location>
        <begin position="19"/>
        <end position="176"/>
    </location>
</feature>
<organism evidence="2 3">
    <name type="scientific">Steinernema carpocapsae</name>
    <name type="common">Entomopathogenic nematode</name>
    <dbReference type="NCBI Taxonomy" id="34508"/>
    <lineage>
        <taxon>Eukaryota</taxon>
        <taxon>Metazoa</taxon>
        <taxon>Ecdysozoa</taxon>
        <taxon>Nematoda</taxon>
        <taxon>Chromadorea</taxon>
        <taxon>Rhabditida</taxon>
        <taxon>Tylenchina</taxon>
        <taxon>Panagrolaimomorpha</taxon>
        <taxon>Strongyloidoidea</taxon>
        <taxon>Steinernematidae</taxon>
        <taxon>Steinernema</taxon>
    </lineage>
</organism>
<keyword evidence="3" id="KW-1185">Reference proteome</keyword>
<keyword evidence="1" id="KW-0732">Signal</keyword>
<sequence>MQLTCTFLCFVLIGASLGCFLSSCPYRRYGRNVRCSSCGADMNGVCVAESICCTSESCSEDLSCTDAAVCPPRLCKLGGVAGFCIAPAMCCTQSRVTFVSRITIAFELLRPSRKVTRSMYKRKQLFDLLHYPNCTIDSLFNINKINALQCVWVGQEDRVEDPEADRQEFESLEGVT</sequence>
<dbReference type="EMBL" id="AZBU02000001">
    <property type="protein sequence ID" value="TMS36686.1"/>
    <property type="molecule type" value="Genomic_DNA"/>
</dbReference>
<evidence type="ECO:0000256" key="1">
    <source>
        <dbReference type="SAM" id="SignalP"/>
    </source>
</evidence>
<dbReference type="STRING" id="34508.A0A4U8UTR4"/>
<feature type="signal peptide" evidence="1">
    <location>
        <begin position="1"/>
        <end position="18"/>
    </location>
</feature>
<gene>
    <name evidence="2" type="ORF">L596_003788</name>
</gene>
<comment type="caution">
    <text evidence="2">The sequence shown here is derived from an EMBL/GenBank/DDBJ whole genome shotgun (WGS) entry which is preliminary data.</text>
</comment>
<protein>
    <submittedName>
        <fullName evidence="2">Uncharacterized protein</fullName>
    </submittedName>
</protein>
<dbReference type="OrthoDB" id="10056056at2759"/>
<proteinExistence type="predicted"/>
<reference evidence="2 3" key="2">
    <citation type="journal article" date="2019" name="G3 (Bethesda)">
        <title>Hybrid Assembly of the Genome of the Entomopathogenic Nematode Steinernema carpocapsae Identifies the X-Chromosome.</title>
        <authorList>
            <person name="Serra L."/>
            <person name="Macchietto M."/>
            <person name="Macias-Munoz A."/>
            <person name="McGill C.J."/>
            <person name="Rodriguez I.M."/>
            <person name="Rodriguez B."/>
            <person name="Murad R."/>
            <person name="Mortazavi A."/>
        </authorList>
    </citation>
    <scope>NUCLEOTIDE SEQUENCE [LARGE SCALE GENOMIC DNA]</scope>
    <source>
        <strain evidence="2 3">ALL</strain>
    </source>
</reference>
<accession>A0A4U8UTR4</accession>
<name>A0A4U8UTR4_STECR</name>
<evidence type="ECO:0000313" key="3">
    <source>
        <dbReference type="Proteomes" id="UP000298663"/>
    </source>
</evidence>